<organism evidence="7 8">
    <name type="scientific">Hesseltinella vesiculosa</name>
    <dbReference type="NCBI Taxonomy" id="101127"/>
    <lineage>
        <taxon>Eukaryota</taxon>
        <taxon>Fungi</taxon>
        <taxon>Fungi incertae sedis</taxon>
        <taxon>Mucoromycota</taxon>
        <taxon>Mucoromycotina</taxon>
        <taxon>Mucoromycetes</taxon>
        <taxon>Mucorales</taxon>
        <taxon>Cunninghamellaceae</taxon>
        <taxon>Hesseltinella</taxon>
    </lineage>
</organism>
<comment type="caution">
    <text evidence="7">The sequence shown here is derived from an EMBL/GenBank/DDBJ whole genome shotgun (WGS) entry which is preliminary data.</text>
</comment>
<dbReference type="FunFam" id="3.30.230.10:FF:000001">
    <property type="entry name" value="30S ribosomal protein S9"/>
    <property type="match status" value="1"/>
</dbReference>
<evidence type="ECO:0000256" key="3">
    <source>
        <dbReference type="ARBA" id="ARBA00023274"/>
    </source>
</evidence>
<dbReference type="InterPro" id="IPR023035">
    <property type="entry name" value="Ribosomal_uS9_bac/plastid"/>
</dbReference>
<dbReference type="AlphaFoldDB" id="A0A1X2GQQ2"/>
<dbReference type="NCBIfam" id="NF001099">
    <property type="entry name" value="PRK00132.1"/>
    <property type="match status" value="1"/>
</dbReference>
<evidence type="ECO:0000313" key="7">
    <source>
        <dbReference type="EMBL" id="ORX59405.1"/>
    </source>
</evidence>
<dbReference type="Pfam" id="PF00380">
    <property type="entry name" value="Ribosomal_S9"/>
    <property type="match status" value="1"/>
</dbReference>
<dbReference type="GO" id="GO:0006412">
    <property type="term" value="P:translation"/>
    <property type="evidence" value="ECO:0007669"/>
    <property type="project" value="InterPro"/>
</dbReference>
<keyword evidence="8" id="KW-1185">Reference proteome</keyword>
<dbReference type="GO" id="GO:0005763">
    <property type="term" value="C:mitochondrial small ribosomal subunit"/>
    <property type="evidence" value="ECO:0007669"/>
    <property type="project" value="EnsemblFungi"/>
</dbReference>
<dbReference type="OrthoDB" id="10254627at2759"/>
<dbReference type="SUPFAM" id="SSF54211">
    <property type="entry name" value="Ribosomal protein S5 domain 2-like"/>
    <property type="match status" value="1"/>
</dbReference>
<protein>
    <recommendedName>
        <fullName evidence="4">Small ribosomal subunit protein uS9m</fullName>
    </recommendedName>
    <alternativeName>
        <fullName evidence="5">37S ribosomal protein S9, mitochondrial</fullName>
    </alternativeName>
</protein>
<dbReference type="Gene3D" id="3.30.230.10">
    <property type="match status" value="1"/>
</dbReference>
<gene>
    <name evidence="7" type="ORF">DM01DRAFT_1332878</name>
</gene>
<evidence type="ECO:0000256" key="1">
    <source>
        <dbReference type="ARBA" id="ARBA00005251"/>
    </source>
</evidence>
<keyword evidence="3 6" id="KW-0687">Ribonucleoprotein</keyword>
<evidence type="ECO:0000256" key="6">
    <source>
        <dbReference type="RuleBase" id="RU003815"/>
    </source>
</evidence>
<dbReference type="EMBL" id="MCGT01000005">
    <property type="protein sequence ID" value="ORX59405.1"/>
    <property type="molecule type" value="Genomic_DNA"/>
</dbReference>
<keyword evidence="2 6" id="KW-0689">Ribosomal protein</keyword>
<reference evidence="7 8" key="1">
    <citation type="submission" date="2016-07" db="EMBL/GenBank/DDBJ databases">
        <title>Pervasive Adenine N6-methylation of Active Genes in Fungi.</title>
        <authorList>
            <consortium name="DOE Joint Genome Institute"/>
            <person name="Mondo S.J."/>
            <person name="Dannebaum R.O."/>
            <person name="Kuo R.C."/>
            <person name="Labutti K."/>
            <person name="Haridas S."/>
            <person name="Kuo A."/>
            <person name="Salamov A."/>
            <person name="Ahrendt S.R."/>
            <person name="Lipzen A."/>
            <person name="Sullivan W."/>
            <person name="Andreopoulos W.B."/>
            <person name="Clum A."/>
            <person name="Lindquist E."/>
            <person name="Daum C."/>
            <person name="Ramamoorthy G.K."/>
            <person name="Gryganskyi A."/>
            <person name="Culley D."/>
            <person name="Magnuson J.K."/>
            <person name="James T.Y."/>
            <person name="O'Malley M.A."/>
            <person name="Stajich J.E."/>
            <person name="Spatafora J.W."/>
            <person name="Visel A."/>
            <person name="Grigoriev I.V."/>
        </authorList>
    </citation>
    <scope>NUCLEOTIDE SEQUENCE [LARGE SCALE GENOMIC DNA]</scope>
    <source>
        <strain evidence="7 8">NRRL 3301</strain>
    </source>
</reference>
<dbReference type="PANTHER" id="PTHR21569:SF1">
    <property type="entry name" value="SMALL RIBOSOMAL SUBUNIT PROTEIN US9M"/>
    <property type="match status" value="1"/>
</dbReference>
<dbReference type="PROSITE" id="PS00360">
    <property type="entry name" value="RIBOSOMAL_S9"/>
    <property type="match status" value="1"/>
</dbReference>
<dbReference type="Proteomes" id="UP000242146">
    <property type="component" value="Unassembled WGS sequence"/>
</dbReference>
<evidence type="ECO:0000256" key="2">
    <source>
        <dbReference type="ARBA" id="ARBA00022980"/>
    </source>
</evidence>
<dbReference type="InterPro" id="IPR014721">
    <property type="entry name" value="Ribsml_uS5_D2-typ_fold_subgr"/>
</dbReference>
<comment type="similarity">
    <text evidence="1 6">Belongs to the universal ribosomal protein uS9 family.</text>
</comment>
<dbReference type="GO" id="GO:0003723">
    <property type="term" value="F:RNA binding"/>
    <property type="evidence" value="ECO:0007669"/>
    <property type="project" value="TreeGrafter"/>
</dbReference>
<evidence type="ECO:0000313" key="8">
    <source>
        <dbReference type="Proteomes" id="UP000242146"/>
    </source>
</evidence>
<dbReference type="GO" id="GO:0003735">
    <property type="term" value="F:structural constituent of ribosome"/>
    <property type="evidence" value="ECO:0007669"/>
    <property type="project" value="EnsemblFungi"/>
</dbReference>
<dbReference type="InterPro" id="IPR020568">
    <property type="entry name" value="Ribosomal_Su5_D2-typ_SF"/>
</dbReference>
<proteinExistence type="inferred from homology"/>
<evidence type="ECO:0000256" key="4">
    <source>
        <dbReference type="ARBA" id="ARBA00039318"/>
    </source>
</evidence>
<name>A0A1X2GQQ2_9FUNG</name>
<dbReference type="STRING" id="101127.A0A1X2GQQ2"/>
<accession>A0A1X2GQQ2</accession>
<dbReference type="InterPro" id="IPR000754">
    <property type="entry name" value="Ribosomal_uS9"/>
</dbReference>
<sequence>MATLQPRMAMDDDLLIEREKPGSLSYFTGNFKYNDLLIDLDHLYKQHAEWKPEVNDAEQPDDKVYAWKLREKMSEMMGIPLKTSQWRKITLQLNQLASLPRPLPTQVAQVLAIYERSVEQASSNVSVSKSNTLDDLGRAYGVGRRKESSARCWVVEGEGKVLVNGVELTDYFQRPADRNKVTLPLSVTESTEKYNVWTIVSGGGSTGQAEAIKLGIGRALLVHDDALKPTLRKAGCITRDPRVVERKKEGQRKARAKYTWVKR</sequence>
<dbReference type="InterPro" id="IPR020574">
    <property type="entry name" value="Ribosomal_uS9_CS"/>
</dbReference>
<dbReference type="PANTHER" id="PTHR21569">
    <property type="entry name" value="RIBOSOMAL PROTEIN S9"/>
    <property type="match status" value="1"/>
</dbReference>
<evidence type="ECO:0000256" key="5">
    <source>
        <dbReference type="ARBA" id="ARBA00042623"/>
    </source>
</evidence>